<sequence length="83" mass="9449">MKNRLHAPSYCLYSAPTIFGHSEVRRRPIRGWIRLPPLARERSPRAGRNADFQRAACADSRARCSKRADTMLDGSGFIKQNAY</sequence>
<dbReference type="EMBL" id="CP000010">
    <property type="protein sequence ID" value="AAU47783.1"/>
    <property type="molecule type" value="Genomic_DNA"/>
</dbReference>
<organism evidence="1 2">
    <name type="scientific">Burkholderia mallei (strain ATCC 23344)</name>
    <dbReference type="NCBI Taxonomy" id="243160"/>
    <lineage>
        <taxon>Bacteria</taxon>
        <taxon>Pseudomonadati</taxon>
        <taxon>Pseudomonadota</taxon>
        <taxon>Betaproteobacteria</taxon>
        <taxon>Burkholderiales</taxon>
        <taxon>Burkholderiaceae</taxon>
        <taxon>Burkholderia</taxon>
        <taxon>pseudomallei group</taxon>
    </lineage>
</organism>
<accession>A0A0H2WFL9</accession>
<dbReference type="HOGENOM" id="CLU_2536113_0_0_4"/>
<gene>
    <name evidence="1" type="ordered locus">BMA1666</name>
</gene>
<dbReference type="KEGG" id="bma:BMA1666"/>
<evidence type="ECO:0000313" key="1">
    <source>
        <dbReference type="EMBL" id="AAU47783.1"/>
    </source>
</evidence>
<proteinExistence type="predicted"/>
<evidence type="ECO:0000313" key="2">
    <source>
        <dbReference type="Proteomes" id="UP000006693"/>
    </source>
</evidence>
<name>A0A0H2WFL9_BURMA</name>
<protein>
    <submittedName>
        <fullName evidence="1">Uncharacterized protein</fullName>
    </submittedName>
</protein>
<keyword evidence="2" id="KW-1185">Reference proteome</keyword>
<reference evidence="1 2" key="1">
    <citation type="journal article" date="2004" name="Proc. Natl. Acad. Sci. U.S.A.">
        <title>Structural flexibility in the Burkholderia mallei genome.</title>
        <authorList>
            <person name="Nierman W.C."/>
            <person name="DeShazer D."/>
            <person name="Kim H.S."/>
            <person name="Tettelin H."/>
            <person name="Nelson K.E."/>
            <person name="Feldblyum T."/>
            <person name="Ulrich R.L."/>
            <person name="Ronning C.M."/>
            <person name="Brinkac L.M."/>
            <person name="Daugherty S.C."/>
            <person name="Davidsen T.D."/>
            <person name="Deboy R.T."/>
            <person name="Dimitrov G."/>
            <person name="Dodson R.J."/>
            <person name="Durkin A.S."/>
            <person name="Gwinn M.L."/>
            <person name="Haft D.H."/>
            <person name="Khouri H."/>
            <person name="Kolonay J.F."/>
            <person name="Madupu R."/>
            <person name="Mohammoud Y."/>
            <person name="Nelson W.C."/>
            <person name="Radune D."/>
            <person name="Romero C.M."/>
            <person name="Sarria S."/>
            <person name="Selengut J."/>
            <person name="Shamblin C."/>
            <person name="Sullivan S.A."/>
            <person name="White O."/>
            <person name="Yu Y."/>
            <person name="Zafar N."/>
            <person name="Zhou L."/>
            <person name="Fraser C.M."/>
        </authorList>
    </citation>
    <scope>NUCLEOTIDE SEQUENCE [LARGE SCALE GENOMIC DNA]</scope>
    <source>
        <strain evidence="1 2">ATCC 23344</strain>
    </source>
</reference>
<dbReference type="AlphaFoldDB" id="A0A0H2WFL9"/>
<dbReference type="Proteomes" id="UP000006693">
    <property type="component" value="Chromosome 1"/>
</dbReference>